<dbReference type="EMBL" id="JAATIQ010000480">
    <property type="protein sequence ID" value="KAF4354424.1"/>
    <property type="molecule type" value="Genomic_DNA"/>
</dbReference>
<name>A0A7J6FHR3_CANSA</name>
<dbReference type="Proteomes" id="UP000525078">
    <property type="component" value="Unassembled WGS sequence"/>
</dbReference>
<dbReference type="EMBL" id="JAATIP010000127">
    <property type="protein sequence ID" value="KAF4369429.1"/>
    <property type="molecule type" value="Genomic_DNA"/>
</dbReference>
<organism evidence="2 3">
    <name type="scientific">Cannabis sativa</name>
    <name type="common">Hemp</name>
    <name type="synonym">Marijuana</name>
    <dbReference type="NCBI Taxonomy" id="3483"/>
    <lineage>
        <taxon>Eukaryota</taxon>
        <taxon>Viridiplantae</taxon>
        <taxon>Streptophyta</taxon>
        <taxon>Embryophyta</taxon>
        <taxon>Tracheophyta</taxon>
        <taxon>Spermatophyta</taxon>
        <taxon>Magnoliopsida</taxon>
        <taxon>eudicotyledons</taxon>
        <taxon>Gunneridae</taxon>
        <taxon>Pentapetalae</taxon>
        <taxon>rosids</taxon>
        <taxon>fabids</taxon>
        <taxon>Rosales</taxon>
        <taxon>Cannabaceae</taxon>
        <taxon>Cannabis</taxon>
    </lineage>
</organism>
<evidence type="ECO:0000313" key="3">
    <source>
        <dbReference type="Proteomes" id="UP000525078"/>
    </source>
</evidence>
<reference evidence="3 4" key="1">
    <citation type="journal article" date="2020" name="bioRxiv">
        <title>Sequence and annotation of 42 cannabis genomes reveals extensive copy number variation in cannabinoid synthesis and pathogen resistance genes.</title>
        <authorList>
            <person name="Mckernan K.J."/>
            <person name="Helbert Y."/>
            <person name="Kane L.T."/>
            <person name="Ebling H."/>
            <person name="Zhang L."/>
            <person name="Liu B."/>
            <person name="Eaton Z."/>
            <person name="Mclaughlin S."/>
            <person name="Kingan S."/>
            <person name="Baybayan P."/>
            <person name="Concepcion G."/>
            <person name="Jordan M."/>
            <person name="Riva A."/>
            <person name="Barbazuk W."/>
            <person name="Harkins T."/>
        </authorList>
    </citation>
    <scope>NUCLEOTIDE SEQUENCE [LARGE SCALE GENOMIC DNA]</scope>
    <source>
        <strain evidence="3 4">cv. Jamaican Lion 4</strain>
        <strain evidence="1">Father</strain>
        <strain evidence="2">Mother</strain>
        <tissue evidence="2">Leaf</tissue>
    </source>
</reference>
<keyword evidence="4" id="KW-1185">Reference proteome</keyword>
<dbReference type="Proteomes" id="UP000583929">
    <property type="component" value="Unassembled WGS sequence"/>
</dbReference>
<protein>
    <submittedName>
        <fullName evidence="2">Uncharacterized protein</fullName>
    </submittedName>
</protein>
<sequence>MAHSVRSSSHHLALNDEEALVHDFDGVSLGSNIIEDSCYLVDLQEVVNQFLPSGSFSGAQGNVDTQPRIDIPVTTSPIQTSAENSVVSSSLFSSLQSLLCAVSQVMMSEAPTIVHTDRGKGVQLPPVSVLIAYVPVIRPRPLTIGGSSETKRSYTRQEVSSGTLMLEEPFTTDEVKDALFQLVGDKSPCIDALLNDFDEAHLGQSSKLAQNEGRSIANPEDHTFASSFSSPLNGNLSPLLAEANALVVALNWCSIHVSWNLNVVPHKLVRTALRLEREVIWKFGMAFFCRIFLLPRKMNHFSFQQNAFMAREEIRGGSGSTFASDPMDPVVCPRPRRVGILASNFVKPLRLQINPLSEFCDSKAGADLLDMILMKEDYGAEQSIAQVASSPPFFCGSPPSRAANPVVHDARFREEKLAPVHGFPYPSPSGLSSPSSSARKGGCVRMKFGPNPAAVRVEGFDCLNRDRQNSSIPAMA</sequence>
<evidence type="ECO:0000313" key="2">
    <source>
        <dbReference type="EMBL" id="KAF4369429.1"/>
    </source>
</evidence>
<dbReference type="PANTHER" id="PTHR33384">
    <property type="entry name" value="EXPRESSED PROTEIN"/>
    <property type="match status" value="1"/>
</dbReference>
<comment type="caution">
    <text evidence="2">The sequence shown here is derived from an EMBL/GenBank/DDBJ whole genome shotgun (WGS) entry which is preliminary data.</text>
</comment>
<proteinExistence type="predicted"/>
<dbReference type="PANTHER" id="PTHR33384:SF52">
    <property type="entry name" value="DUF3741 DOMAIN-CONTAINING PROTEIN"/>
    <property type="match status" value="1"/>
</dbReference>
<evidence type="ECO:0000313" key="4">
    <source>
        <dbReference type="Proteomes" id="UP000583929"/>
    </source>
</evidence>
<dbReference type="AlphaFoldDB" id="A0A7J6FHR3"/>
<gene>
    <name evidence="2" type="ORF">F8388_001851</name>
    <name evidence="1" type="ORF">G4B88_026062</name>
</gene>
<accession>A0A7J6FHR3</accession>
<evidence type="ECO:0000313" key="1">
    <source>
        <dbReference type="EMBL" id="KAF4354424.1"/>
    </source>
</evidence>